<proteinExistence type="predicted"/>
<dbReference type="EMBL" id="BLXT01003924">
    <property type="protein sequence ID" value="GFO07918.1"/>
    <property type="molecule type" value="Genomic_DNA"/>
</dbReference>
<name>A0AAV4AMW3_9GAST</name>
<reference evidence="1 2" key="1">
    <citation type="journal article" date="2021" name="Elife">
        <title>Chloroplast acquisition without the gene transfer in kleptoplastic sea slugs, Plakobranchus ocellatus.</title>
        <authorList>
            <person name="Maeda T."/>
            <person name="Takahashi S."/>
            <person name="Yoshida T."/>
            <person name="Shimamura S."/>
            <person name="Takaki Y."/>
            <person name="Nagai Y."/>
            <person name="Toyoda A."/>
            <person name="Suzuki Y."/>
            <person name="Arimoto A."/>
            <person name="Ishii H."/>
            <person name="Satoh N."/>
            <person name="Nishiyama T."/>
            <person name="Hasebe M."/>
            <person name="Maruyama T."/>
            <person name="Minagawa J."/>
            <person name="Obokata J."/>
            <person name="Shigenobu S."/>
        </authorList>
    </citation>
    <scope>NUCLEOTIDE SEQUENCE [LARGE SCALE GENOMIC DNA]</scope>
</reference>
<gene>
    <name evidence="1" type="ORF">PoB_003442300</name>
</gene>
<keyword evidence="2" id="KW-1185">Reference proteome</keyword>
<protein>
    <submittedName>
        <fullName evidence="1">Uncharacterized protein</fullName>
    </submittedName>
</protein>
<evidence type="ECO:0000313" key="2">
    <source>
        <dbReference type="Proteomes" id="UP000735302"/>
    </source>
</evidence>
<dbReference type="Proteomes" id="UP000735302">
    <property type="component" value="Unassembled WGS sequence"/>
</dbReference>
<sequence>MKDVHCECDLRVSTPKVGVDVECATLIYGITVTVDSRVDSSATASTTPPPPPTPTARKLSWIIFVINRAKTLTVHRAK</sequence>
<organism evidence="1 2">
    <name type="scientific">Plakobranchus ocellatus</name>
    <dbReference type="NCBI Taxonomy" id="259542"/>
    <lineage>
        <taxon>Eukaryota</taxon>
        <taxon>Metazoa</taxon>
        <taxon>Spiralia</taxon>
        <taxon>Lophotrochozoa</taxon>
        <taxon>Mollusca</taxon>
        <taxon>Gastropoda</taxon>
        <taxon>Heterobranchia</taxon>
        <taxon>Euthyneura</taxon>
        <taxon>Panpulmonata</taxon>
        <taxon>Sacoglossa</taxon>
        <taxon>Placobranchoidea</taxon>
        <taxon>Plakobranchidae</taxon>
        <taxon>Plakobranchus</taxon>
    </lineage>
</organism>
<evidence type="ECO:0000313" key="1">
    <source>
        <dbReference type="EMBL" id="GFO07918.1"/>
    </source>
</evidence>
<dbReference type="AlphaFoldDB" id="A0AAV4AMW3"/>
<accession>A0AAV4AMW3</accession>
<comment type="caution">
    <text evidence="1">The sequence shown here is derived from an EMBL/GenBank/DDBJ whole genome shotgun (WGS) entry which is preliminary data.</text>
</comment>